<dbReference type="Pfam" id="PF10116">
    <property type="entry name" value="Host_attach"/>
    <property type="match status" value="1"/>
</dbReference>
<sequence>MREKRMQTTWVIAADSSRARIFELEQDTSHLLEIEDMVNPEGRQTEREIEANQQHDVEMFSKQLGHYIDKACVEHRFDALTVIAPPKFLGLIRENLSDQSRRAVQEEIPKDIAWFEGHQIEEYLKARPH</sequence>
<dbReference type="AlphaFoldDB" id="A0A418XAP6"/>
<protein>
    <submittedName>
        <fullName evidence="1">Host attachment protein</fullName>
    </submittedName>
</protein>
<organism evidence="1 2">
    <name type="scientific">Massilia cavernae</name>
    <dbReference type="NCBI Taxonomy" id="2320864"/>
    <lineage>
        <taxon>Bacteria</taxon>
        <taxon>Pseudomonadati</taxon>
        <taxon>Pseudomonadota</taxon>
        <taxon>Betaproteobacteria</taxon>
        <taxon>Burkholderiales</taxon>
        <taxon>Oxalobacteraceae</taxon>
        <taxon>Telluria group</taxon>
        <taxon>Massilia</taxon>
    </lineage>
</organism>
<dbReference type="InterPro" id="IPR019291">
    <property type="entry name" value="Host_attachment_protein"/>
</dbReference>
<gene>
    <name evidence="1" type="ORF">D3872_22230</name>
</gene>
<accession>A0A418XAP6</accession>
<dbReference type="EMBL" id="QYUP01000168">
    <property type="protein sequence ID" value="RJG09531.1"/>
    <property type="molecule type" value="Genomic_DNA"/>
</dbReference>
<proteinExistence type="predicted"/>
<reference evidence="1 2" key="1">
    <citation type="submission" date="2018-09" db="EMBL/GenBank/DDBJ databases">
        <authorList>
            <person name="Zhu H."/>
        </authorList>
    </citation>
    <scope>NUCLEOTIDE SEQUENCE [LARGE SCALE GENOMIC DNA]</scope>
    <source>
        <strain evidence="1 2">K1S02-61</strain>
    </source>
</reference>
<evidence type="ECO:0000313" key="2">
    <source>
        <dbReference type="Proteomes" id="UP000284006"/>
    </source>
</evidence>
<evidence type="ECO:0000313" key="1">
    <source>
        <dbReference type="EMBL" id="RJG09531.1"/>
    </source>
</evidence>
<keyword evidence="2" id="KW-1185">Reference proteome</keyword>
<dbReference type="OrthoDB" id="329419at2"/>
<comment type="caution">
    <text evidence="1">The sequence shown here is derived from an EMBL/GenBank/DDBJ whole genome shotgun (WGS) entry which is preliminary data.</text>
</comment>
<name>A0A418XAP6_9BURK</name>
<dbReference type="Proteomes" id="UP000284006">
    <property type="component" value="Unassembled WGS sequence"/>
</dbReference>